<gene>
    <name evidence="7" type="ORF">PSYICH_LOCUS4025</name>
</gene>
<accession>A0A9P0CLU9</accession>
<dbReference type="GO" id="GO:0005847">
    <property type="term" value="C:mRNA cleavage and polyadenylation specificity factor complex"/>
    <property type="evidence" value="ECO:0007669"/>
    <property type="project" value="TreeGrafter"/>
</dbReference>
<feature type="compositionally biased region" description="Basic residues" evidence="5">
    <location>
        <begin position="406"/>
        <end position="435"/>
    </location>
</feature>
<organism evidence="7 8">
    <name type="scientific">Psylliodes chrysocephalus</name>
    <dbReference type="NCBI Taxonomy" id="3402493"/>
    <lineage>
        <taxon>Eukaryota</taxon>
        <taxon>Metazoa</taxon>
        <taxon>Ecdysozoa</taxon>
        <taxon>Arthropoda</taxon>
        <taxon>Hexapoda</taxon>
        <taxon>Insecta</taxon>
        <taxon>Pterygota</taxon>
        <taxon>Neoptera</taxon>
        <taxon>Endopterygota</taxon>
        <taxon>Coleoptera</taxon>
        <taxon>Polyphaga</taxon>
        <taxon>Cucujiformia</taxon>
        <taxon>Chrysomeloidea</taxon>
        <taxon>Chrysomelidae</taxon>
        <taxon>Galerucinae</taxon>
        <taxon>Alticini</taxon>
        <taxon>Psylliodes</taxon>
    </lineage>
</organism>
<dbReference type="InterPro" id="IPR007854">
    <property type="entry name" value="Fip1_dom"/>
</dbReference>
<protein>
    <recommendedName>
        <fullName evidence="6">Pre-mRNA polyadenylation factor Fip1 domain-containing protein</fullName>
    </recommendedName>
</protein>
<evidence type="ECO:0000313" key="7">
    <source>
        <dbReference type="EMBL" id="CAH1102938.1"/>
    </source>
</evidence>
<reference evidence="7" key="1">
    <citation type="submission" date="2022-01" db="EMBL/GenBank/DDBJ databases">
        <authorList>
            <person name="King R."/>
        </authorList>
    </citation>
    <scope>NUCLEOTIDE SEQUENCE</scope>
</reference>
<comment type="subcellular location">
    <subcellularLocation>
        <location evidence="1">Nucleus</location>
    </subcellularLocation>
</comment>
<sequence>MSTKTKLSNVKLLCLKMADDLEDDQWLYGETPDLNNAPESQIIENEPLPTEENVQEPPPAEQEVQDEGPPGVDTEEKENEEPGQESMEDGEVQQNGDDSEREDLDDDSDDDVNVVIGDIKTTAPTYTSLNIKRGGLLTSVDKNKQLQQQQPGKFAVEEFEQIGTINGVVGSEFNLDSLEDKPWKKPGADITDYFNYGFNEDTWRAYCERQNRMRLNESGAGLVPMNVMTGITRCPVPIMNDNSKYGNKFLGGNPQRNNMQPPINKVDQAPKVNTIQVMTADRREYSRKPGFPDLSVPPPAAFEQYQPEYGFNPEPEPFYGGGYEPTQDSQWGTEPPPGWAPSELKTLTGPPPMGPPPMHMGPPPMMGMRSPSSRRDTSPHKDRDRDKESRSRSEKPRDRERERSHRRERSRSRSRRHRSRSRSPSHRSHRKKKSKRHDDSE</sequence>
<evidence type="ECO:0000313" key="8">
    <source>
        <dbReference type="Proteomes" id="UP001153636"/>
    </source>
</evidence>
<dbReference type="Proteomes" id="UP001153636">
    <property type="component" value="Chromosome 13"/>
</dbReference>
<keyword evidence="4" id="KW-0539">Nucleus</keyword>
<feature type="region of interest" description="Disordered" evidence="5">
    <location>
        <begin position="27"/>
        <end position="112"/>
    </location>
</feature>
<dbReference type="GO" id="GO:0006397">
    <property type="term" value="P:mRNA processing"/>
    <property type="evidence" value="ECO:0007669"/>
    <property type="project" value="UniProtKB-KW"/>
</dbReference>
<comment type="similarity">
    <text evidence="2">Belongs to the FIP1 family.</text>
</comment>
<evidence type="ECO:0000256" key="4">
    <source>
        <dbReference type="ARBA" id="ARBA00023242"/>
    </source>
</evidence>
<evidence type="ECO:0000256" key="2">
    <source>
        <dbReference type="ARBA" id="ARBA00007459"/>
    </source>
</evidence>
<feature type="compositionally biased region" description="Pro residues" evidence="5">
    <location>
        <begin position="349"/>
        <end position="365"/>
    </location>
</feature>
<evidence type="ECO:0000259" key="6">
    <source>
        <dbReference type="Pfam" id="PF05182"/>
    </source>
</evidence>
<name>A0A9P0CLU9_9CUCU</name>
<dbReference type="PANTHER" id="PTHR13484:SF0">
    <property type="entry name" value="PRE-MRNA 3'-END-PROCESSING FACTOR FIP1"/>
    <property type="match status" value="1"/>
</dbReference>
<keyword evidence="8" id="KW-1185">Reference proteome</keyword>
<feature type="region of interest" description="Disordered" evidence="5">
    <location>
        <begin position="310"/>
        <end position="441"/>
    </location>
</feature>
<dbReference type="InterPro" id="IPR051187">
    <property type="entry name" value="Pre-mRNA_3'-end_processing_reg"/>
</dbReference>
<keyword evidence="3" id="KW-0507">mRNA processing</keyword>
<feature type="compositionally biased region" description="Acidic residues" evidence="5">
    <location>
        <begin position="73"/>
        <end position="112"/>
    </location>
</feature>
<evidence type="ECO:0000256" key="3">
    <source>
        <dbReference type="ARBA" id="ARBA00022664"/>
    </source>
</evidence>
<evidence type="ECO:0000256" key="1">
    <source>
        <dbReference type="ARBA" id="ARBA00004123"/>
    </source>
</evidence>
<dbReference type="PANTHER" id="PTHR13484">
    <property type="entry name" value="FIP1-LIKE 1 PROTEIN"/>
    <property type="match status" value="1"/>
</dbReference>
<dbReference type="Pfam" id="PF05182">
    <property type="entry name" value="Fip1"/>
    <property type="match status" value="1"/>
</dbReference>
<evidence type="ECO:0000256" key="5">
    <source>
        <dbReference type="SAM" id="MobiDB-lite"/>
    </source>
</evidence>
<dbReference type="AlphaFoldDB" id="A0A9P0CLU9"/>
<feature type="domain" description="Pre-mRNA polyadenylation factor Fip1" evidence="6">
    <location>
        <begin position="172"/>
        <end position="214"/>
    </location>
</feature>
<feature type="compositionally biased region" description="Basic and acidic residues" evidence="5">
    <location>
        <begin position="373"/>
        <end position="405"/>
    </location>
</feature>
<dbReference type="OrthoDB" id="1917198at2759"/>
<proteinExistence type="inferred from homology"/>
<dbReference type="EMBL" id="OV651825">
    <property type="protein sequence ID" value="CAH1102938.1"/>
    <property type="molecule type" value="Genomic_DNA"/>
</dbReference>
<feature type="compositionally biased region" description="Polar residues" evidence="5">
    <location>
        <begin position="33"/>
        <end position="43"/>
    </location>
</feature>